<keyword evidence="3" id="KW-1185">Reference proteome</keyword>
<evidence type="ECO:0000313" key="2">
    <source>
        <dbReference type="EMBL" id="MFC5969895.1"/>
    </source>
</evidence>
<dbReference type="RefSeq" id="WP_247418281.1">
    <property type="nucleotide sequence ID" value="NZ_JALLGW010000001.1"/>
</dbReference>
<dbReference type="Proteomes" id="UP001596099">
    <property type="component" value="Unassembled WGS sequence"/>
</dbReference>
<sequence>MPSSPSLAAVTRDAVRDRPFLLDALQAGVLNYAAAARLLSEEVDALDGADEDTVTAALRRFRDELDAYERPRGEARVSMRSGVGRVDGVDGSAGSEEAGGGEMSDAADRPLLRVGDTGYASGGSGTAIVATGEVSPAVLAQTLDRLRAAGVGVEAAAVAGESLVVVVDRRDGPDALRVVEACV</sequence>
<dbReference type="AlphaFoldDB" id="A0ABD5RHX2"/>
<comment type="caution">
    <text evidence="2">The sequence shown here is derived from an EMBL/GenBank/DDBJ whole genome shotgun (WGS) entry which is preliminary data.</text>
</comment>
<feature type="compositionally biased region" description="Low complexity" evidence="1">
    <location>
        <begin position="83"/>
        <end position="96"/>
    </location>
</feature>
<evidence type="ECO:0000313" key="3">
    <source>
        <dbReference type="Proteomes" id="UP001596099"/>
    </source>
</evidence>
<dbReference type="EMBL" id="JBHSQH010000001">
    <property type="protein sequence ID" value="MFC5969895.1"/>
    <property type="molecule type" value="Genomic_DNA"/>
</dbReference>
<feature type="region of interest" description="Disordered" evidence="1">
    <location>
        <begin position="83"/>
        <end position="106"/>
    </location>
</feature>
<organism evidence="2 3">
    <name type="scientific">Halomarina salina</name>
    <dbReference type="NCBI Taxonomy" id="1872699"/>
    <lineage>
        <taxon>Archaea</taxon>
        <taxon>Methanobacteriati</taxon>
        <taxon>Methanobacteriota</taxon>
        <taxon>Stenosarchaea group</taxon>
        <taxon>Halobacteria</taxon>
        <taxon>Halobacteriales</taxon>
        <taxon>Natronomonadaceae</taxon>
        <taxon>Halomarina</taxon>
    </lineage>
</organism>
<accession>A0ABD5RHX2</accession>
<protein>
    <recommendedName>
        <fullName evidence="4">ACT domain-containing protein</fullName>
    </recommendedName>
</protein>
<gene>
    <name evidence="2" type="ORF">ACFPYI_00990</name>
</gene>
<name>A0ABD5RHX2_9EURY</name>
<dbReference type="Pfam" id="PF24367">
    <property type="entry name" value="DUF7523"/>
    <property type="match status" value="1"/>
</dbReference>
<proteinExistence type="predicted"/>
<evidence type="ECO:0000256" key="1">
    <source>
        <dbReference type="SAM" id="MobiDB-lite"/>
    </source>
</evidence>
<evidence type="ECO:0008006" key="4">
    <source>
        <dbReference type="Google" id="ProtNLM"/>
    </source>
</evidence>
<dbReference type="InterPro" id="IPR055945">
    <property type="entry name" value="DUF7523"/>
</dbReference>
<reference evidence="2 3" key="1">
    <citation type="journal article" date="2019" name="Int. J. Syst. Evol. Microbiol.">
        <title>The Global Catalogue of Microorganisms (GCM) 10K type strain sequencing project: providing services to taxonomists for standard genome sequencing and annotation.</title>
        <authorList>
            <consortium name="The Broad Institute Genomics Platform"/>
            <consortium name="The Broad Institute Genome Sequencing Center for Infectious Disease"/>
            <person name="Wu L."/>
            <person name="Ma J."/>
        </authorList>
    </citation>
    <scope>NUCLEOTIDE SEQUENCE [LARGE SCALE GENOMIC DNA]</scope>
    <source>
        <strain evidence="2 3">CGMCC 1.12543</strain>
    </source>
</reference>